<name>A0A0C3DKF1_9AGAM</name>
<dbReference type="SUPFAM" id="SSF48371">
    <property type="entry name" value="ARM repeat"/>
    <property type="match status" value="1"/>
</dbReference>
<keyword evidence="3" id="KW-1185">Reference proteome</keyword>
<feature type="region of interest" description="Disordered" evidence="1">
    <location>
        <begin position="1328"/>
        <end position="1347"/>
    </location>
</feature>
<feature type="compositionally biased region" description="Basic and acidic residues" evidence="1">
    <location>
        <begin position="1544"/>
        <end position="1553"/>
    </location>
</feature>
<feature type="compositionally biased region" description="Low complexity" evidence="1">
    <location>
        <begin position="1140"/>
        <end position="1149"/>
    </location>
</feature>
<gene>
    <name evidence="2" type="ORF">SCLCIDRAFT_206026</name>
</gene>
<feature type="region of interest" description="Disordered" evidence="1">
    <location>
        <begin position="1258"/>
        <end position="1291"/>
    </location>
</feature>
<organism evidence="2 3">
    <name type="scientific">Scleroderma citrinum Foug A</name>
    <dbReference type="NCBI Taxonomy" id="1036808"/>
    <lineage>
        <taxon>Eukaryota</taxon>
        <taxon>Fungi</taxon>
        <taxon>Dikarya</taxon>
        <taxon>Basidiomycota</taxon>
        <taxon>Agaricomycotina</taxon>
        <taxon>Agaricomycetes</taxon>
        <taxon>Agaricomycetidae</taxon>
        <taxon>Boletales</taxon>
        <taxon>Sclerodermatineae</taxon>
        <taxon>Sclerodermataceae</taxon>
        <taxon>Scleroderma</taxon>
    </lineage>
</organism>
<feature type="region of interest" description="Disordered" evidence="1">
    <location>
        <begin position="181"/>
        <end position="204"/>
    </location>
</feature>
<feature type="region of interest" description="Disordered" evidence="1">
    <location>
        <begin position="1389"/>
        <end position="1410"/>
    </location>
</feature>
<dbReference type="HOGENOM" id="CLU_001598_0_0_1"/>
<feature type="region of interest" description="Disordered" evidence="1">
    <location>
        <begin position="1140"/>
        <end position="1244"/>
    </location>
</feature>
<reference evidence="3" key="2">
    <citation type="submission" date="2015-01" db="EMBL/GenBank/DDBJ databases">
        <title>Evolutionary Origins and Diversification of the Mycorrhizal Mutualists.</title>
        <authorList>
            <consortium name="DOE Joint Genome Institute"/>
            <consortium name="Mycorrhizal Genomics Consortium"/>
            <person name="Kohler A."/>
            <person name="Kuo A."/>
            <person name="Nagy L.G."/>
            <person name="Floudas D."/>
            <person name="Copeland A."/>
            <person name="Barry K.W."/>
            <person name="Cichocki N."/>
            <person name="Veneault-Fourrey C."/>
            <person name="LaButti K."/>
            <person name="Lindquist E.A."/>
            <person name="Lipzen A."/>
            <person name="Lundell T."/>
            <person name="Morin E."/>
            <person name="Murat C."/>
            <person name="Riley R."/>
            <person name="Ohm R."/>
            <person name="Sun H."/>
            <person name="Tunlid A."/>
            <person name="Henrissat B."/>
            <person name="Grigoriev I.V."/>
            <person name="Hibbett D.S."/>
            <person name="Martin F."/>
        </authorList>
    </citation>
    <scope>NUCLEOTIDE SEQUENCE [LARGE SCALE GENOMIC DNA]</scope>
    <source>
        <strain evidence="3">Foug A</strain>
    </source>
</reference>
<dbReference type="EMBL" id="KN822110">
    <property type="protein sequence ID" value="KIM56799.1"/>
    <property type="molecule type" value="Genomic_DNA"/>
</dbReference>
<dbReference type="InParanoid" id="A0A0C3DKF1"/>
<reference evidence="2 3" key="1">
    <citation type="submission" date="2014-04" db="EMBL/GenBank/DDBJ databases">
        <authorList>
            <consortium name="DOE Joint Genome Institute"/>
            <person name="Kuo A."/>
            <person name="Kohler A."/>
            <person name="Nagy L.G."/>
            <person name="Floudas D."/>
            <person name="Copeland A."/>
            <person name="Barry K.W."/>
            <person name="Cichocki N."/>
            <person name="Veneault-Fourrey C."/>
            <person name="LaButti K."/>
            <person name="Lindquist E.A."/>
            <person name="Lipzen A."/>
            <person name="Lundell T."/>
            <person name="Morin E."/>
            <person name="Murat C."/>
            <person name="Sun H."/>
            <person name="Tunlid A."/>
            <person name="Henrissat B."/>
            <person name="Grigoriev I.V."/>
            <person name="Hibbett D.S."/>
            <person name="Martin F."/>
            <person name="Nordberg H.P."/>
            <person name="Cantor M.N."/>
            <person name="Hua S.X."/>
        </authorList>
    </citation>
    <scope>NUCLEOTIDE SEQUENCE [LARGE SCALE GENOMIC DNA]</scope>
    <source>
        <strain evidence="2 3">Foug A</strain>
    </source>
</reference>
<evidence type="ECO:0000313" key="2">
    <source>
        <dbReference type="EMBL" id="KIM56799.1"/>
    </source>
</evidence>
<feature type="region of interest" description="Disordered" evidence="1">
    <location>
        <begin position="1518"/>
        <end position="1565"/>
    </location>
</feature>
<dbReference type="Proteomes" id="UP000053989">
    <property type="component" value="Unassembled WGS sequence"/>
</dbReference>
<protein>
    <recommendedName>
        <fullName evidence="4">Telomere-associated protein Rif1 N-terminal domain-containing protein</fullName>
    </recommendedName>
</protein>
<accession>A0A0C3DKF1</accession>
<evidence type="ECO:0000256" key="1">
    <source>
        <dbReference type="SAM" id="MobiDB-lite"/>
    </source>
</evidence>
<dbReference type="OrthoDB" id="2591260at2759"/>
<evidence type="ECO:0008006" key="4">
    <source>
        <dbReference type="Google" id="ProtNLM"/>
    </source>
</evidence>
<sequence>MAMSLPTPPGTSHRDRDIRLPGSRVAWSQQNQYFLISNSPKGAAPLPKHLEHPAKSILKKASQTFLPVPEEDTREVTPEPEDPLANLTYLAWPVTQITSLESSLRNLIEAYSILHARIRAAVTDSTDGDASWPLFQPLRKNTPAFVDAVIRDLGRALQEPEVVIIPDDELPAAEYTEECDMEETRSLLPSPRKSPKKKKKVGMSATQVKNARDLCTVTHAVLRLLSIIFTLPAVYQLFTEVQLRDMLTQVLAIPMAETLPTPNARKTCALSIWLLQVQRLPEEVLLPARDRIAFALRRGMEGELGKEGKKGSACDGLKAIHDLSIYQPITFVPAFAELIPSILSNLLAPTVVLRAQACHALGGFVLGFITLPQSSLQTRVSNMIATFLTTLDTSPLRLAKSPNKPKADPYIVRTLRTTLNTVDPSHVAHGPVWALSVLASFIVLLGPRLCTDIRLTRVVSALLTLAIRNKKSSVRAVGCLLWRCITWAYVRPPLKSSSEQDEPEASVHDEDAQLARENFWKLVRSVVEMGVGVSTVAALISDEYEDEDRLRKALELVKSMIHKGGQACEDGMEMARILVSFENSGDEWTSNKLLPQSLFSSSPGLLTAEYSGLSNVVRPIFEECPQFTDIRSLTREELSRDWVFDELIEVWNMALGSLRMPESYDLPVSSSEPTGGSLLTLTQSEITGMWEGLMKANVAYLQGMYSLLSFPSLSLTIASESDDHDGILAFGARSAGLLADILCNQTYHFVPSSPAGVLSPSSLSPAGRIRRSQQQCSNISIKLKMVNELWGIMRSVFPNDLLHAGSAKILEGLMEDEERLTELDDINDARTHWAYLCAETLLVCDIDELVKFWARRARSFTMMPYEAGVQSLVWRCFVEKWKADAEGTWESAVVLLGVPFDKSNAWELNNEDFSIWDDFLRHAMDQARDSGMDSMPFLDRVAELVARTPCPVFSSFTRVADLLLTQCEMADARQIPSNLFEFANDMLLSTYPPEPRNLKPSTWLIATLIRIVDTCPLGLRLELLQMIQEGASIWMSDEYRVFSAEEYTFDVLPLYQTALLCLKELPRDINVLTTLSPLLRSVICGRGDAPSVAKEAFTDFWTTAFADCDEPENGWPGDIRACLRYCDLLADDVASETLSSELSELPSDSTVCASDDDSVPETPRHSSVTLPNDSDSESTSSEAHSEHQGTSPVIGRLRPASFTPPKRPEESDVKPAGPLPGPSTPTKVPPRATTPPRPQKPVMTPESYQSLVLRAPTGSLPIIPSTPCTPKRTPCSKVASSVSPSKRIKLQDKENLSPLPILSVMERISCKSSPGPILHRGPSASVLGKRQMSEDSPYDGAHKRGRTAPLPATFIRSSITFPSSHDSDVEEELAVAACLFTPVGGKRARRDAAAHPNESSSQGSPVSRKRKRQRLVFDAVVVPPLVDVRRQWQLQRRASAEDAAPSQTGPRLYRTASLPELCDSEGDCLPRLRAKRVKRLEDAELPESALSYSSLKAFDDIIIAGSDDSIILATGSKAELPSSDDDPHIGQVSPRHLVSPAPRRHFDFDHHPSSDGAPSSPSRELIARRQQRFVAV</sequence>
<evidence type="ECO:0000313" key="3">
    <source>
        <dbReference type="Proteomes" id="UP000053989"/>
    </source>
</evidence>
<dbReference type="STRING" id="1036808.A0A0C3DKF1"/>
<proteinExistence type="predicted"/>
<dbReference type="InterPro" id="IPR016024">
    <property type="entry name" value="ARM-type_fold"/>
</dbReference>